<evidence type="ECO:0000313" key="8">
    <source>
        <dbReference type="EMBL" id="PWN95738.1"/>
    </source>
</evidence>
<keyword evidence="9" id="KW-1185">Reference proteome</keyword>
<keyword evidence="5 7" id="KW-0472">Membrane</keyword>
<feature type="transmembrane region" description="Helical" evidence="7">
    <location>
        <begin position="464"/>
        <end position="483"/>
    </location>
</feature>
<evidence type="ECO:0000256" key="5">
    <source>
        <dbReference type="ARBA" id="ARBA00023136"/>
    </source>
</evidence>
<evidence type="ECO:0000256" key="7">
    <source>
        <dbReference type="SAM" id="Phobius"/>
    </source>
</evidence>
<feature type="transmembrane region" description="Helical" evidence="7">
    <location>
        <begin position="372"/>
        <end position="391"/>
    </location>
</feature>
<dbReference type="PANTHER" id="PTHR13906:SF4">
    <property type="entry name" value="LYSOPHOSPHOLIPID ACYLTRANSFERASE 6"/>
    <property type="match status" value="1"/>
</dbReference>
<dbReference type="InterPro" id="IPR049941">
    <property type="entry name" value="LPLAT_7/PORCN-like"/>
</dbReference>
<dbReference type="STRING" id="58919.A0A316Z453"/>
<dbReference type="GO" id="GO:0003841">
    <property type="term" value="F:1-acylglycerol-3-phosphate O-acyltransferase activity"/>
    <property type="evidence" value="ECO:0007669"/>
    <property type="project" value="TreeGrafter"/>
</dbReference>
<feature type="transmembrane region" description="Helical" evidence="7">
    <location>
        <begin position="166"/>
        <end position="185"/>
    </location>
</feature>
<organism evidence="8 9">
    <name type="scientific">Tilletiopsis washingtonensis</name>
    <dbReference type="NCBI Taxonomy" id="58919"/>
    <lineage>
        <taxon>Eukaryota</taxon>
        <taxon>Fungi</taxon>
        <taxon>Dikarya</taxon>
        <taxon>Basidiomycota</taxon>
        <taxon>Ustilaginomycotina</taxon>
        <taxon>Exobasidiomycetes</taxon>
        <taxon>Entylomatales</taxon>
        <taxon>Entylomatales incertae sedis</taxon>
        <taxon>Tilletiopsis</taxon>
    </lineage>
</organism>
<dbReference type="Pfam" id="PF03062">
    <property type="entry name" value="MBOAT"/>
    <property type="match status" value="1"/>
</dbReference>
<feature type="transmembrane region" description="Helical" evidence="7">
    <location>
        <begin position="428"/>
        <end position="452"/>
    </location>
</feature>
<proteinExistence type="predicted"/>
<keyword evidence="4 7" id="KW-1133">Transmembrane helix</keyword>
<dbReference type="GO" id="GO:0047184">
    <property type="term" value="F:1-acylglycerophosphocholine O-acyltransferase activity"/>
    <property type="evidence" value="ECO:0007669"/>
    <property type="project" value="TreeGrafter"/>
</dbReference>
<evidence type="ECO:0000256" key="1">
    <source>
        <dbReference type="ARBA" id="ARBA00004141"/>
    </source>
</evidence>
<dbReference type="OrthoDB" id="286734at2759"/>
<dbReference type="GO" id="GO:0046474">
    <property type="term" value="P:glycerophospholipid biosynthetic process"/>
    <property type="evidence" value="ECO:0007669"/>
    <property type="project" value="TreeGrafter"/>
</dbReference>
<evidence type="ECO:0000256" key="4">
    <source>
        <dbReference type="ARBA" id="ARBA00022989"/>
    </source>
</evidence>
<dbReference type="GO" id="GO:0016020">
    <property type="term" value="C:membrane"/>
    <property type="evidence" value="ECO:0007669"/>
    <property type="project" value="UniProtKB-SubCell"/>
</dbReference>
<evidence type="ECO:0000256" key="2">
    <source>
        <dbReference type="ARBA" id="ARBA00022679"/>
    </source>
</evidence>
<accession>A0A316Z453</accession>
<name>A0A316Z453_9BASI</name>
<reference evidence="8 9" key="1">
    <citation type="journal article" date="2018" name="Mol. Biol. Evol.">
        <title>Broad Genomic Sampling Reveals a Smut Pathogenic Ancestry of the Fungal Clade Ustilaginomycotina.</title>
        <authorList>
            <person name="Kijpornyongpan T."/>
            <person name="Mondo S.J."/>
            <person name="Barry K."/>
            <person name="Sandor L."/>
            <person name="Lee J."/>
            <person name="Lipzen A."/>
            <person name="Pangilinan J."/>
            <person name="LaButti K."/>
            <person name="Hainaut M."/>
            <person name="Henrissat B."/>
            <person name="Grigoriev I.V."/>
            <person name="Spatafora J.W."/>
            <person name="Aime M.C."/>
        </authorList>
    </citation>
    <scope>NUCLEOTIDE SEQUENCE [LARGE SCALE GENOMIC DNA]</scope>
    <source>
        <strain evidence="8 9">MCA 4186</strain>
    </source>
</reference>
<feature type="transmembrane region" description="Helical" evidence="7">
    <location>
        <begin position="46"/>
        <end position="66"/>
    </location>
</feature>
<dbReference type="GO" id="GO:0030258">
    <property type="term" value="P:lipid modification"/>
    <property type="evidence" value="ECO:0007669"/>
    <property type="project" value="TreeGrafter"/>
</dbReference>
<dbReference type="Proteomes" id="UP000245946">
    <property type="component" value="Unassembled WGS sequence"/>
</dbReference>
<sequence>MFDSFFARVGEAAATPPDYIKLFTLLIVAYPLAYPLPGLPPHVKHAFSIATSFLFLFGILNLRAGYAQLLATALATYALARFRVGGANMPWIVFGVQMGHLTVNHLVRAFGDIPLTTIEITAAQMVLCMNLTSFAWSVHDGRRPAEECDAQQKEHRITEFPDLLEFLGYAFFFPGVLIGPSTRFVDYRAWSRNTLYGGSSSAAPRTPPKGRVRAAITELVLGFAFMGVWAVLAADYNYEALLLPKGEPGSALDRSLLSRIWITNVAGLVARTKYYGIWGLANGACVLSGLAYNGLAPAAKGAASDEASRSRWDRCRNIDPVKIEFANNWKELLDAWNMNTNVWLRNCVYKRVAKPGKKPGFKSTMLTFMTSAFWHGVAPGYYLTFVLGGLAQSVGRTLRKHLRPIVFRDPRAPNPSFGTLFTYTPAQLVYCGLSIVAVQLSVNFTVLPFMLLGVRDSLAGWHALGYYGLVVVVALMAAFRAGLGVHLDRASGVAQQKKADKKLAGLSEQGKANMQMPDVVSSLASEAKKEL</sequence>
<keyword evidence="2" id="KW-0808">Transferase</keyword>
<keyword evidence="3 7" id="KW-0812">Transmembrane</keyword>
<comment type="subcellular location">
    <subcellularLocation>
        <location evidence="1">Membrane</location>
        <topology evidence="1">Multi-pass membrane protein</topology>
    </subcellularLocation>
</comment>
<evidence type="ECO:0000256" key="3">
    <source>
        <dbReference type="ARBA" id="ARBA00022692"/>
    </source>
</evidence>
<keyword evidence="6" id="KW-0012">Acyltransferase</keyword>
<gene>
    <name evidence="8" type="ORF">FA09DRAFT_362429</name>
</gene>
<dbReference type="AlphaFoldDB" id="A0A316Z453"/>
<dbReference type="GeneID" id="37273015"/>
<dbReference type="PANTHER" id="PTHR13906">
    <property type="entry name" value="PORCUPINE"/>
    <property type="match status" value="1"/>
</dbReference>
<feature type="transmembrane region" description="Helical" evidence="7">
    <location>
        <begin position="215"/>
        <end position="234"/>
    </location>
</feature>
<evidence type="ECO:0000313" key="9">
    <source>
        <dbReference type="Proteomes" id="UP000245946"/>
    </source>
</evidence>
<protein>
    <submittedName>
        <fullName evidence="8">MBOAT-domain-containing protein</fullName>
    </submittedName>
</protein>
<dbReference type="GO" id="GO:0005783">
    <property type="term" value="C:endoplasmic reticulum"/>
    <property type="evidence" value="ECO:0007669"/>
    <property type="project" value="TreeGrafter"/>
</dbReference>
<evidence type="ECO:0000256" key="6">
    <source>
        <dbReference type="ARBA" id="ARBA00023315"/>
    </source>
</evidence>
<dbReference type="RefSeq" id="XP_025596017.1">
    <property type="nucleotide sequence ID" value="XM_025745471.1"/>
</dbReference>
<dbReference type="EMBL" id="KZ819302">
    <property type="protein sequence ID" value="PWN95738.1"/>
    <property type="molecule type" value="Genomic_DNA"/>
</dbReference>
<dbReference type="InterPro" id="IPR004299">
    <property type="entry name" value="MBOAT_fam"/>
</dbReference>